<proteinExistence type="predicted"/>
<comment type="caution">
    <text evidence="1">The sequence shown here is derived from an EMBL/GenBank/DDBJ whole genome shotgun (WGS) entry which is preliminary data.</text>
</comment>
<dbReference type="RefSeq" id="WP_309938912.1">
    <property type="nucleotide sequence ID" value="NZ_AP025305.1"/>
</dbReference>
<dbReference type="Proteomes" id="UP001185092">
    <property type="component" value="Unassembled WGS sequence"/>
</dbReference>
<evidence type="ECO:0000313" key="1">
    <source>
        <dbReference type="EMBL" id="MDR6239302.1"/>
    </source>
</evidence>
<protein>
    <submittedName>
        <fullName evidence="1">Uncharacterized protein</fullName>
    </submittedName>
</protein>
<keyword evidence="2" id="KW-1185">Reference proteome</keyword>
<reference evidence="1" key="1">
    <citation type="submission" date="2023-07" db="EMBL/GenBank/DDBJ databases">
        <title>Genomic Encyclopedia of Type Strains, Phase IV (KMG-IV): sequencing the most valuable type-strain genomes for metagenomic binning, comparative biology and taxonomic classification.</title>
        <authorList>
            <person name="Goeker M."/>
        </authorList>
    </citation>
    <scope>NUCLEOTIDE SEQUENCE</scope>
    <source>
        <strain evidence="1">DSM 26174</strain>
    </source>
</reference>
<accession>A0AAE3XMQ7</accession>
<organism evidence="1 2">
    <name type="scientific">Aureibacter tunicatorum</name>
    <dbReference type="NCBI Taxonomy" id="866807"/>
    <lineage>
        <taxon>Bacteria</taxon>
        <taxon>Pseudomonadati</taxon>
        <taxon>Bacteroidota</taxon>
        <taxon>Cytophagia</taxon>
        <taxon>Cytophagales</taxon>
        <taxon>Persicobacteraceae</taxon>
        <taxon>Aureibacter</taxon>
    </lineage>
</organism>
<sequence>MTSQVFHIKEMTPKVSVLDILSPPKNELEKYSSQLAFYTGVLSSEIKIGDTFTVLSSTKSSQYIFSKFKIERIIMLAKDTISAPKGYHAIIFLSSQIQKNEILSQLGNSNKTNTIDVCEFS</sequence>
<gene>
    <name evidence="1" type="ORF">HNQ88_002339</name>
</gene>
<evidence type="ECO:0000313" key="2">
    <source>
        <dbReference type="Proteomes" id="UP001185092"/>
    </source>
</evidence>
<dbReference type="EMBL" id="JAVDQD010000002">
    <property type="protein sequence ID" value="MDR6239302.1"/>
    <property type="molecule type" value="Genomic_DNA"/>
</dbReference>
<dbReference type="AlphaFoldDB" id="A0AAE3XMQ7"/>
<name>A0AAE3XMQ7_9BACT</name>